<dbReference type="InterPro" id="IPR020449">
    <property type="entry name" value="Tscrpt_reg_AraC-type_HTH"/>
</dbReference>
<dbReference type="PROSITE" id="PS50110">
    <property type="entry name" value="RESPONSE_REGULATORY"/>
    <property type="match status" value="1"/>
</dbReference>
<feature type="modified residue" description="4-aspartylphosphate" evidence="6">
    <location>
        <position position="54"/>
    </location>
</feature>
<dbReference type="GO" id="GO:0003700">
    <property type="term" value="F:DNA-binding transcription factor activity"/>
    <property type="evidence" value="ECO:0007669"/>
    <property type="project" value="InterPro"/>
</dbReference>
<dbReference type="InterPro" id="IPR011006">
    <property type="entry name" value="CheY-like_superfamily"/>
</dbReference>
<evidence type="ECO:0000256" key="5">
    <source>
        <dbReference type="ARBA" id="ARBA00024867"/>
    </source>
</evidence>
<dbReference type="Pfam" id="PF00072">
    <property type="entry name" value="Response_reg"/>
    <property type="match status" value="1"/>
</dbReference>
<evidence type="ECO:0000259" key="7">
    <source>
        <dbReference type="PROSITE" id="PS01124"/>
    </source>
</evidence>
<dbReference type="PROSITE" id="PS01124">
    <property type="entry name" value="HTH_ARAC_FAMILY_2"/>
    <property type="match status" value="1"/>
</dbReference>
<evidence type="ECO:0000256" key="2">
    <source>
        <dbReference type="ARBA" id="ARBA00023015"/>
    </source>
</evidence>
<dbReference type="PANTHER" id="PTHR43280:SF2">
    <property type="entry name" value="HTH-TYPE TRANSCRIPTIONAL REGULATOR EXSA"/>
    <property type="match status" value="1"/>
</dbReference>
<feature type="domain" description="HTH araC/xylS-type" evidence="7">
    <location>
        <begin position="164"/>
        <end position="262"/>
    </location>
</feature>
<dbReference type="EMBL" id="CZAW01000011">
    <property type="protein sequence ID" value="CUP37114.1"/>
    <property type="molecule type" value="Genomic_DNA"/>
</dbReference>
<dbReference type="InterPro" id="IPR018062">
    <property type="entry name" value="HTH_AraC-typ_CS"/>
</dbReference>
<evidence type="ECO:0000256" key="4">
    <source>
        <dbReference type="ARBA" id="ARBA00023163"/>
    </source>
</evidence>
<keyword evidence="2" id="KW-0805">Transcription regulation</keyword>
<dbReference type="RefSeq" id="WP_055150597.1">
    <property type="nucleotide sequence ID" value="NZ_CZAW01000011.1"/>
</dbReference>
<accession>A0A174ML18</accession>
<dbReference type="SUPFAM" id="SSF46689">
    <property type="entry name" value="Homeodomain-like"/>
    <property type="match status" value="2"/>
</dbReference>
<dbReference type="Proteomes" id="UP000095712">
    <property type="component" value="Unassembled WGS sequence"/>
</dbReference>
<keyword evidence="3" id="KW-0238">DNA-binding</keyword>
<dbReference type="CDD" id="cd17536">
    <property type="entry name" value="REC_YesN-like"/>
    <property type="match status" value="1"/>
</dbReference>
<dbReference type="PANTHER" id="PTHR43280">
    <property type="entry name" value="ARAC-FAMILY TRANSCRIPTIONAL REGULATOR"/>
    <property type="match status" value="1"/>
</dbReference>
<organism evidence="9 10">
    <name type="scientific">Blautia wexlerae</name>
    <dbReference type="NCBI Taxonomy" id="418240"/>
    <lineage>
        <taxon>Bacteria</taxon>
        <taxon>Bacillati</taxon>
        <taxon>Bacillota</taxon>
        <taxon>Clostridia</taxon>
        <taxon>Lachnospirales</taxon>
        <taxon>Lachnospiraceae</taxon>
        <taxon>Blautia</taxon>
    </lineage>
</organism>
<dbReference type="Gene3D" id="3.40.50.2300">
    <property type="match status" value="1"/>
</dbReference>
<dbReference type="SUPFAM" id="SSF52172">
    <property type="entry name" value="CheY-like"/>
    <property type="match status" value="1"/>
</dbReference>
<dbReference type="PROSITE" id="PS00041">
    <property type="entry name" value="HTH_ARAC_FAMILY_1"/>
    <property type="match status" value="1"/>
</dbReference>
<dbReference type="SMART" id="SM00448">
    <property type="entry name" value="REC"/>
    <property type="match status" value="1"/>
</dbReference>
<dbReference type="Gene3D" id="1.10.10.60">
    <property type="entry name" value="Homeodomain-like"/>
    <property type="match status" value="2"/>
</dbReference>
<dbReference type="GO" id="GO:0043565">
    <property type="term" value="F:sequence-specific DNA binding"/>
    <property type="evidence" value="ECO:0007669"/>
    <property type="project" value="InterPro"/>
</dbReference>
<dbReference type="OrthoDB" id="1769137at2"/>
<dbReference type="SMART" id="SM00342">
    <property type="entry name" value="HTH_ARAC"/>
    <property type="match status" value="1"/>
</dbReference>
<keyword evidence="6" id="KW-0597">Phosphoprotein</keyword>
<protein>
    <recommendedName>
        <fullName evidence="1">Stage 0 sporulation protein A homolog</fullName>
    </recommendedName>
</protein>
<evidence type="ECO:0000256" key="1">
    <source>
        <dbReference type="ARBA" id="ARBA00018672"/>
    </source>
</evidence>
<dbReference type="InterPro" id="IPR009057">
    <property type="entry name" value="Homeodomain-like_sf"/>
</dbReference>
<proteinExistence type="predicted"/>
<evidence type="ECO:0000259" key="8">
    <source>
        <dbReference type="PROSITE" id="PS50110"/>
    </source>
</evidence>
<evidence type="ECO:0000256" key="3">
    <source>
        <dbReference type="ARBA" id="ARBA00023125"/>
    </source>
</evidence>
<evidence type="ECO:0000313" key="10">
    <source>
        <dbReference type="Proteomes" id="UP000095712"/>
    </source>
</evidence>
<dbReference type="Pfam" id="PF12833">
    <property type="entry name" value="HTH_18"/>
    <property type="match status" value="1"/>
</dbReference>
<comment type="function">
    <text evidence="5">May play the central regulatory role in sporulation. It may be an element of the effector pathway responsible for the activation of sporulation genes in response to nutritional stress. Spo0A may act in concert with spo0H (a sigma factor) to control the expression of some genes that are critical to the sporulation process.</text>
</comment>
<dbReference type="InterPro" id="IPR001789">
    <property type="entry name" value="Sig_transdc_resp-reg_receiver"/>
</dbReference>
<dbReference type="AlphaFoldDB" id="A0A174ML18"/>
<dbReference type="PRINTS" id="PR00032">
    <property type="entry name" value="HTHARAC"/>
</dbReference>
<dbReference type="InterPro" id="IPR018060">
    <property type="entry name" value="HTH_AraC"/>
</dbReference>
<evidence type="ECO:0000313" key="9">
    <source>
        <dbReference type="EMBL" id="CUP37114.1"/>
    </source>
</evidence>
<keyword evidence="4" id="KW-0804">Transcription</keyword>
<sequence length="268" mass="31610">MKVLIIDDEENIRFLLCNFLKKFEIELQIVGTCDNGEEGLELCKKLSPDLIISDIRMPKMSGLELLRKVRETNKNCFCIFVSAYTEFSYVHEAIKNGAVDYILKPIQEEELYKIIRKVIGEWKKNRNEKEKVKLLQSEVKKLKKEKQIDYKSNYDSEKYSKSVRNVLSYIEENYHQDISLESAATEVFMNKNYLSSLFCNEMGVGFTKYLSDFRLKKAKILLRETELNINEIANMTGFATANYFVRVFKKQENCTPKEYRIMEERKLK</sequence>
<reference evidence="9 10" key="1">
    <citation type="submission" date="2015-09" db="EMBL/GenBank/DDBJ databases">
        <authorList>
            <consortium name="Pathogen Informatics"/>
        </authorList>
    </citation>
    <scope>NUCLEOTIDE SEQUENCE [LARGE SCALE GENOMIC DNA]</scope>
    <source>
        <strain evidence="9 10">2789STDY5834911</strain>
    </source>
</reference>
<name>A0A174ML18_9FIRM</name>
<dbReference type="GO" id="GO:0000160">
    <property type="term" value="P:phosphorelay signal transduction system"/>
    <property type="evidence" value="ECO:0007669"/>
    <property type="project" value="InterPro"/>
</dbReference>
<evidence type="ECO:0000256" key="6">
    <source>
        <dbReference type="PROSITE-ProRule" id="PRU00169"/>
    </source>
</evidence>
<gene>
    <name evidence="9" type="ORF">ERS852523_01407</name>
</gene>
<feature type="domain" description="Response regulatory" evidence="8">
    <location>
        <begin position="2"/>
        <end position="119"/>
    </location>
</feature>